<dbReference type="OMA" id="HVEREEC"/>
<dbReference type="GO" id="GO:0046872">
    <property type="term" value="F:metal ion binding"/>
    <property type="evidence" value="ECO:0007669"/>
    <property type="project" value="UniProtKB-KW"/>
</dbReference>
<keyword evidence="1 3" id="KW-0479">Metal-binding</keyword>
<dbReference type="InterPro" id="IPR050231">
    <property type="entry name" value="Iron_ascorbate_oxido_reductase"/>
</dbReference>
<dbReference type="eggNOG" id="KOG0143">
    <property type="taxonomic scope" value="Eukaryota"/>
</dbReference>
<evidence type="ECO:0000256" key="2">
    <source>
        <dbReference type="ARBA" id="ARBA00023004"/>
    </source>
</evidence>
<dbReference type="InterPro" id="IPR027443">
    <property type="entry name" value="IPNS-like_sf"/>
</dbReference>
<comment type="similarity">
    <text evidence="3">Belongs to the iron/ascorbate-dependent oxidoreductase family.</text>
</comment>
<dbReference type="HOGENOM" id="CLU_010119_15_1_1"/>
<dbReference type="InterPro" id="IPR044861">
    <property type="entry name" value="IPNS-like_FE2OG_OXY"/>
</dbReference>
<evidence type="ECO:0000256" key="3">
    <source>
        <dbReference type="RuleBase" id="RU003682"/>
    </source>
</evidence>
<organism evidence="5 6">
    <name type="scientific">Theobroma cacao</name>
    <name type="common">Cacao</name>
    <name type="synonym">Cocoa</name>
    <dbReference type="NCBI Taxonomy" id="3641"/>
    <lineage>
        <taxon>Eukaryota</taxon>
        <taxon>Viridiplantae</taxon>
        <taxon>Streptophyta</taxon>
        <taxon>Embryophyta</taxon>
        <taxon>Tracheophyta</taxon>
        <taxon>Spermatophyta</taxon>
        <taxon>Magnoliopsida</taxon>
        <taxon>eudicotyledons</taxon>
        <taxon>Gunneridae</taxon>
        <taxon>Pentapetalae</taxon>
        <taxon>rosids</taxon>
        <taxon>malvids</taxon>
        <taxon>Malvales</taxon>
        <taxon>Malvaceae</taxon>
        <taxon>Byttnerioideae</taxon>
        <taxon>Theobroma</taxon>
    </lineage>
</organism>
<dbReference type="STRING" id="3641.A0A061F6Q5"/>
<feature type="domain" description="Fe2OG dioxygenase" evidence="4">
    <location>
        <begin position="194"/>
        <end position="293"/>
    </location>
</feature>
<protein>
    <submittedName>
        <fullName evidence="5">Gibberellin 2-oxidase 8, putative</fullName>
    </submittedName>
</protein>
<dbReference type="GO" id="GO:0016706">
    <property type="term" value="F:2-oxoglutarate-dependent dioxygenase activity"/>
    <property type="evidence" value="ECO:0000318"/>
    <property type="project" value="GO_Central"/>
</dbReference>
<keyword evidence="2 3" id="KW-0408">Iron</keyword>
<dbReference type="InterPro" id="IPR005123">
    <property type="entry name" value="Oxoglu/Fe-dep_dioxygenase_dom"/>
</dbReference>
<keyword evidence="3" id="KW-0560">Oxidoreductase</keyword>
<gene>
    <name evidence="5" type="ORF">TCM_031082</name>
</gene>
<dbReference type="SUPFAM" id="SSF51197">
    <property type="entry name" value="Clavaminate synthase-like"/>
    <property type="match status" value="1"/>
</dbReference>
<dbReference type="PROSITE" id="PS51471">
    <property type="entry name" value="FE2OG_OXY"/>
    <property type="match status" value="1"/>
</dbReference>
<proteinExistence type="inferred from homology"/>
<dbReference type="EMBL" id="CM001885">
    <property type="protein sequence ID" value="EOY12563.1"/>
    <property type="molecule type" value="Genomic_DNA"/>
</dbReference>
<name>A0A061F6Q5_THECC</name>
<evidence type="ECO:0000256" key="1">
    <source>
        <dbReference type="ARBA" id="ARBA00022723"/>
    </source>
</evidence>
<dbReference type="AlphaFoldDB" id="A0A061F6Q5"/>
<dbReference type="InParanoid" id="A0A061F6Q5"/>
<dbReference type="Gramene" id="EOY12563">
    <property type="protein sequence ID" value="EOY12563"/>
    <property type="gene ID" value="TCM_031082"/>
</dbReference>
<dbReference type="Gene3D" id="2.60.120.330">
    <property type="entry name" value="B-lactam Antibiotic, Isopenicillin N Synthase, Chain"/>
    <property type="match status" value="1"/>
</dbReference>
<evidence type="ECO:0000313" key="6">
    <source>
        <dbReference type="Proteomes" id="UP000026915"/>
    </source>
</evidence>
<evidence type="ECO:0000313" key="5">
    <source>
        <dbReference type="EMBL" id="EOY12563.1"/>
    </source>
</evidence>
<sequence>MFSNFLSISMAVEPPFFEKYKAILQSSAEMEKFPMVEVCEEIELPLIDLSGLNLGPFERQKCIEQMAEASSEWGFFQIVNHGIPEELLDRLKSEQMKVFHRPFDKKAGKNFLNLSAQSYRWGNPLATSLRNLSWSEALHISLKDVSRMDESNKLRLTIEEYATKANLLAQRLAECLAQNLGIKPNYFQENCSPSSSSLRMNRYPPCPYSSRMFGIIPHTDTDFLTILSQDQVGGLQLKRDGRWVSVKPNPNALVINIGDLFQALSNGMYESITHRVVANQEVERYSMAYFYCPTYETVIESCSKPALYRNFNFKEYREQIGKDVKATGDKMERENCHCQQYYFFLSWGFTFVNAAKSILTLGKVSTSWNRKYFIQVVNDNSLHMGEGQRVEGPRRSSLPNCQQAPGSFPHLTLLKTICWLVFALGYSGRKRRPEFSITSNHHLPIGHYFPCP</sequence>
<reference evidence="5 6" key="1">
    <citation type="journal article" date="2013" name="Genome Biol.">
        <title>The genome sequence of the most widely cultivated cacao type and its use to identify candidate genes regulating pod color.</title>
        <authorList>
            <person name="Motamayor J.C."/>
            <person name="Mockaitis K."/>
            <person name="Schmutz J."/>
            <person name="Haiminen N."/>
            <person name="Iii D.L."/>
            <person name="Cornejo O."/>
            <person name="Findley S.D."/>
            <person name="Zheng P."/>
            <person name="Utro F."/>
            <person name="Royaert S."/>
            <person name="Saski C."/>
            <person name="Jenkins J."/>
            <person name="Podicheti R."/>
            <person name="Zhao M."/>
            <person name="Scheffler B.E."/>
            <person name="Stack J.C."/>
            <person name="Feltus F.A."/>
            <person name="Mustiga G.M."/>
            <person name="Amores F."/>
            <person name="Phillips W."/>
            <person name="Marelli J.P."/>
            <person name="May G.D."/>
            <person name="Shapiro H."/>
            <person name="Ma J."/>
            <person name="Bustamante C.D."/>
            <person name="Schnell R.J."/>
            <person name="Main D."/>
            <person name="Gilbert D."/>
            <person name="Parida L."/>
            <person name="Kuhn D.N."/>
        </authorList>
    </citation>
    <scope>NUCLEOTIDE SEQUENCE [LARGE SCALE GENOMIC DNA]</scope>
    <source>
        <strain evidence="6">cv. Matina 1-6</strain>
    </source>
</reference>
<dbReference type="InterPro" id="IPR026992">
    <property type="entry name" value="DIOX_N"/>
</dbReference>
<dbReference type="Proteomes" id="UP000026915">
    <property type="component" value="Chromosome 7"/>
</dbReference>
<dbReference type="PANTHER" id="PTHR47990">
    <property type="entry name" value="2-OXOGLUTARATE (2OG) AND FE(II)-DEPENDENT OXYGENASE SUPERFAMILY PROTEIN-RELATED"/>
    <property type="match status" value="1"/>
</dbReference>
<evidence type="ECO:0000259" key="4">
    <source>
        <dbReference type="PROSITE" id="PS51471"/>
    </source>
</evidence>
<dbReference type="Pfam" id="PF03171">
    <property type="entry name" value="2OG-FeII_Oxy"/>
    <property type="match status" value="1"/>
</dbReference>
<dbReference type="Pfam" id="PF14226">
    <property type="entry name" value="DIOX_N"/>
    <property type="match status" value="1"/>
</dbReference>
<keyword evidence="6" id="KW-1185">Reference proteome</keyword>
<accession>A0A061F6Q5</accession>